<feature type="non-terminal residue" evidence="10">
    <location>
        <position position="1"/>
    </location>
</feature>
<name>A0A7K5I6C8_CROSL</name>
<keyword evidence="11" id="KW-1185">Reference proteome</keyword>
<accession>A0A7K5I6C8</accession>
<sequence>GSGPLPGCVTPSVTIPPLAFTALIPHEATAVPADLSQPTPSPSCSLSMCCHEAVNPSPPPAAADAEVGIPMEIPQEEVSTEKLAMPEMPLKAPEEGDMKDSGNGGQDPAADMPEEPGKESMPDACRATAEADPNCTEEPTEASCVGRPMTCQRNASREKSYSCLVCRKNFLLKINLLIHQRSHSNYVPYVCTHCNRSFMSKKKIRRHLRARAAKGFCQPAEAEECSTLAPSAASQP</sequence>
<evidence type="ECO:0000313" key="10">
    <source>
        <dbReference type="EMBL" id="NWS77220.1"/>
    </source>
</evidence>
<dbReference type="Proteomes" id="UP000549499">
    <property type="component" value="Unassembled WGS sequence"/>
</dbReference>
<dbReference type="FunFam" id="3.30.160.60:FF:000065">
    <property type="entry name" value="B-cell CLL/lymphoma 6, member B"/>
    <property type="match status" value="1"/>
</dbReference>
<organism evidence="10 11">
    <name type="scientific">Crotophaga sulcirostris</name>
    <name type="common">Groove-billed ani</name>
    <dbReference type="NCBI Taxonomy" id="33598"/>
    <lineage>
        <taxon>Eukaryota</taxon>
        <taxon>Metazoa</taxon>
        <taxon>Chordata</taxon>
        <taxon>Craniata</taxon>
        <taxon>Vertebrata</taxon>
        <taxon>Euteleostomi</taxon>
        <taxon>Archelosauria</taxon>
        <taxon>Archosauria</taxon>
        <taxon>Dinosauria</taxon>
        <taxon>Saurischia</taxon>
        <taxon>Theropoda</taxon>
        <taxon>Coelurosauria</taxon>
        <taxon>Aves</taxon>
        <taxon>Neognathae</taxon>
        <taxon>Neoaves</taxon>
        <taxon>Otidimorphae</taxon>
        <taxon>Cuculiformes</taxon>
        <taxon>Crotophagidae</taxon>
        <taxon>Crotophaga</taxon>
    </lineage>
</organism>
<dbReference type="GO" id="GO:0008270">
    <property type="term" value="F:zinc ion binding"/>
    <property type="evidence" value="ECO:0007669"/>
    <property type="project" value="UniProtKB-KW"/>
</dbReference>
<dbReference type="GO" id="GO:0010468">
    <property type="term" value="P:regulation of gene expression"/>
    <property type="evidence" value="ECO:0007669"/>
    <property type="project" value="TreeGrafter"/>
</dbReference>
<feature type="domain" description="C2H2-type" evidence="9">
    <location>
        <begin position="189"/>
        <end position="216"/>
    </location>
</feature>
<feature type="domain" description="C2H2-type" evidence="9">
    <location>
        <begin position="161"/>
        <end position="188"/>
    </location>
</feature>
<reference evidence="10 11" key="1">
    <citation type="submission" date="2019-09" db="EMBL/GenBank/DDBJ databases">
        <title>Bird 10,000 Genomes (B10K) Project - Family phase.</title>
        <authorList>
            <person name="Zhang G."/>
        </authorList>
    </citation>
    <scope>NUCLEOTIDE SEQUENCE [LARGE SCALE GENOMIC DNA]</scope>
    <source>
        <strain evidence="10">B10K-DU-003-44</strain>
        <tissue evidence="10">Muscle</tissue>
    </source>
</reference>
<feature type="region of interest" description="Disordered" evidence="8">
    <location>
        <begin position="91"/>
        <end position="122"/>
    </location>
</feature>
<keyword evidence="3" id="KW-0677">Repeat</keyword>
<dbReference type="AlphaFoldDB" id="A0A7K5I6C8"/>
<dbReference type="SMART" id="SM00355">
    <property type="entry name" value="ZnF_C2H2"/>
    <property type="match status" value="2"/>
</dbReference>
<dbReference type="InterPro" id="IPR050331">
    <property type="entry name" value="Zinc_finger"/>
</dbReference>
<dbReference type="PANTHER" id="PTHR16515">
    <property type="entry name" value="PR DOMAIN ZINC FINGER PROTEIN"/>
    <property type="match status" value="1"/>
</dbReference>
<protein>
    <submittedName>
        <fullName evidence="10">ZN777 protein</fullName>
    </submittedName>
</protein>
<comment type="caution">
    <text evidence="10">The sequence shown here is derived from an EMBL/GenBank/DDBJ whole genome shotgun (WGS) entry which is preliminary data.</text>
</comment>
<dbReference type="Pfam" id="PF00096">
    <property type="entry name" value="zf-C2H2"/>
    <property type="match status" value="1"/>
</dbReference>
<keyword evidence="2" id="KW-0479">Metal-binding</keyword>
<dbReference type="OrthoDB" id="5411773at2759"/>
<dbReference type="PROSITE" id="PS00028">
    <property type="entry name" value="ZINC_FINGER_C2H2_1"/>
    <property type="match status" value="1"/>
</dbReference>
<gene>
    <name evidence="10" type="primary">Znf777_0</name>
    <name evidence="10" type="ORF">CROSUL_R15443</name>
</gene>
<evidence type="ECO:0000259" key="9">
    <source>
        <dbReference type="PROSITE" id="PS50157"/>
    </source>
</evidence>
<dbReference type="InterPro" id="IPR036236">
    <property type="entry name" value="Znf_C2H2_sf"/>
</dbReference>
<evidence type="ECO:0000256" key="2">
    <source>
        <dbReference type="ARBA" id="ARBA00022723"/>
    </source>
</evidence>
<keyword evidence="4 7" id="KW-0863">Zinc-finger</keyword>
<feature type="non-terminal residue" evidence="10">
    <location>
        <position position="236"/>
    </location>
</feature>
<comment type="subcellular location">
    <subcellularLocation>
        <location evidence="1">Nucleus</location>
    </subcellularLocation>
</comment>
<evidence type="ECO:0000256" key="6">
    <source>
        <dbReference type="ARBA" id="ARBA00023242"/>
    </source>
</evidence>
<keyword evidence="5" id="KW-0862">Zinc</keyword>
<evidence type="ECO:0000256" key="5">
    <source>
        <dbReference type="ARBA" id="ARBA00022833"/>
    </source>
</evidence>
<dbReference type="SUPFAM" id="SSF57667">
    <property type="entry name" value="beta-beta-alpha zinc fingers"/>
    <property type="match status" value="1"/>
</dbReference>
<dbReference type="EMBL" id="VYZB01000894">
    <property type="protein sequence ID" value="NWS77220.1"/>
    <property type="molecule type" value="Genomic_DNA"/>
</dbReference>
<evidence type="ECO:0000256" key="3">
    <source>
        <dbReference type="ARBA" id="ARBA00022737"/>
    </source>
</evidence>
<dbReference type="PROSITE" id="PS50157">
    <property type="entry name" value="ZINC_FINGER_C2H2_2"/>
    <property type="match status" value="2"/>
</dbReference>
<dbReference type="Gene3D" id="3.30.160.60">
    <property type="entry name" value="Classic Zinc Finger"/>
    <property type="match status" value="2"/>
</dbReference>
<dbReference type="GO" id="GO:0005634">
    <property type="term" value="C:nucleus"/>
    <property type="evidence" value="ECO:0007669"/>
    <property type="project" value="UniProtKB-SubCell"/>
</dbReference>
<evidence type="ECO:0000256" key="8">
    <source>
        <dbReference type="SAM" id="MobiDB-lite"/>
    </source>
</evidence>
<dbReference type="InterPro" id="IPR013087">
    <property type="entry name" value="Znf_C2H2_type"/>
</dbReference>
<keyword evidence="6" id="KW-0539">Nucleus</keyword>
<proteinExistence type="predicted"/>
<dbReference type="PANTHER" id="PTHR16515:SF49">
    <property type="entry name" value="GASTRULA ZINC FINGER PROTEIN XLCGF49.1-LIKE-RELATED"/>
    <property type="match status" value="1"/>
</dbReference>
<evidence type="ECO:0000313" key="11">
    <source>
        <dbReference type="Proteomes" id="UP000549499"/>
    </source>
</evidence>
<evidence type="ECO:0000256" key="1">
    <source>
        <dbReference type="ARBA" id="ARBA00004123"/>
    </source>
</evidence>
<evidence type="ECO:0000256" key="7">
    <source>
        <dbReference type="PROSITE-ProRule" id="PRU00042"/>
    </source>
</evidence>
<evidence type="ECO:0000256" key="4">
    <source>
        <dbReference type="ARBA" id="ARBA00022771"/>
    </source>
</evidence>